<evidence type="ECO:0000313" key="2">
    <source>
        <dbReference type="Proteomes" id="UP000323856"/>
    </source>
</evidence>
<evidence type="ECO:0000313" key="1">
    <source>
        <dbReference type="EMBL" id="KAA0977078.1"/>
    </source>
</evidence>
<protein>
    <submittedName>
        <fullName evidence="1">Uncharacterized protein</fullName>
    </submittedName>
</protein>
<reference evidence="1 2" key="1">
    <citation type="submission" date="2019-07" db="EMBL/GenBank/DDBJ databases">
        <title>Analysis of the biochemical properties, biological activity and biotechnological potential of siderophores and biosurfactants produced by Antarctic psychrotolerant bacteria.</title>
        <authorList>
            <person name="Styczynski M."/>
            <person name="Krucon T."/>
            <person name="Decewicz P."/>
            <person name="Dziewit L."/>
        </authorList>
    </citation>
    <scope>NUCLEOTIDE SEQUENCE [LARGE SCALE GENOMIC DNA]</scope>
    <source>
        <strain evidence="1 2">ANT_H27</strain>
    </source>
</reference>
<dbReference type="EMBL" id="VOBL01000008">
    <property type="protein sequence ID" value="KAA0977078.1"/>
    <property type="molecule type" value="Genomic_DNA"/>
</dbReference>
<name>A0A5B0EEH3_9MICC</name>
<organism evidence="1 2">
    <name type="scientific">Paeniglutamicibacter gangotriensis</name>
    <dbReference type="NCBI Taxonomy" id="254787"/>
    <lineage>
        <taxon>Bacteria</taxon>
        <taxon>Bacillati</taxon>
        <taxon>Actinomycetota</taxon>
        <taxon>Actinomycetes</taxon>
        <taxon>Micrococcales</taxon>
        <taxon>Micrococcaceae</taxon>
        <taxon>Paeniglutamicibacter</taxon>
    </lineage>
</organism>
<dbReference type="OrthoDB" id="9761899at2"/>
<proteinExistence type="predicted"/>
<dbReference type="RefSeq" id="WP_149619462.1">
    <property type="nucleotide sequence ID" value="NZ_VOBL01000008.1"/>
</dbReference>
<dbReference type="AlphaFoldDB" id="A0A5B0EEH3"/>
<comment type="caution">
    <text evidence="1">The sequence shown here is derived from an EMBL/GenBank/DDBJ whole genome shotgun (WGS) entry which is preliminary data.</text>
</comment>
<sequence>MMGRHRLSGVGKADPKASLPILPDHLLYEDSIEVMGEEFEQGFYLSSKIGMLNITEDSPVRARSTAYFDRLEHNARKAPTTPDAEHQIELELIENGHLVIEPIEQEPEAPEDRKTGFFQRLFGSG</sequence>
<gene>
    <name evidence="1" type="ORF">FQ154_09220</name>
</gene>
<dbReference type="Proteomes" id="UP000323856">
    <property type="component" value="Unassembled WGS sequence"/>
</dbReference>
<accession>A0A5B0EEH3</accession>